<protein>
    <submittedName>
        <fullName evidence="1">Uncharacterized protein</fullName>
    </submittedName>
</protein>
<dbReference type="EMBL" id="LSYV01000012">
    <property type="protein sequence ID" value="KXZ51667.1"/>
    <property type="molecule type" value="Genomic_DNA"/>
</dbReference>
<sequence>MQMLSSSAGGAAAPSFTGVVPHLQSYKSFCPDAPIPAVVQGTLQTHPMVVTAIRCANPACGRKMGLGNLKCEACDGTDLKVIDLVVVLFMFGYPIGLEADYADGAAKYDADNRDSDDLELYDMGCLQHLKPKPMKSGNYN</sequence>
<dbReference type="AlphaFoldDB" id="A0A150GPB4"/>
<name>A0A150GPB4_GONPE</name>
<dbReference type="Proteomes" id="UP000075714">
    <property type="component" value="Unassembled WGS sequence"/>
</dbReference>
<keyword evidence="2" id="KW-1185">Reference proteome</keyword>
<proteinExistence type="predicted"/>
<evidence type="ECO:0000313" key="1">
    <source>
        <dbReference type="EMBL" id="KXZ51667.1"/>
    </source>
</evidence>
<organism evidence="1 2">
    <name type="scientific">Gonium pectorale</name>
    <name type="common">Green alga</name>
    <dbReference type="NCBI Taxonomy" id="33097"/>
    <lineage>
        <taxon>Eukaryota</taxon>
        <taxon>Viridiplantae</taxon>
        <taxon>Chlorophyta</taxon>
        <taxon>core chlorophytes</taxon>
        <taxon>Chlorophyceae</taxon>
        <taxon>CS clade</taxon>
        <taxon>Chlamydomonadales</taxon>
        <taxon>Volvocaceae</taxon>
        <taxon>Gonium</taxon>
    </lineage>
</organism>
<reference evidence="2" key="1">
    <citation type="journal article" date="2016" name="Nat. Commun.">
        <title>The Gonium pectorale genome demonstrates co-option of cell cycle regulation during the evolution of multicellularity.</title>
        <authorList>
            <person name="Hanschen E.R."/>
            <person name="Marriage T.N."/>
            <person name="Ferris P.J."/>
            <person name="Hamaji T."/>
            <person name="Toyoda A."/>
            <person name="Fujiyama A."/>
            <person name="Neme R."/>
            <person name="Noguchi H."/>
            <person name="Minakuchi Y."/>
            <person name="Suzuki M."/>
            <person name="Kawai-Toyooka H."/>
            <person name="Smith D.R."/>
            <person name="Sparks H."/>
            <person name="Anderson J."/>
            <person name="Bakaric R."/>
            <person name="Luria V."/>
            <person name="Karger A."/>
            <person name="Kirschner M.W."/>
            <person name="Durand P.M."/>
            <person name="Michod R.E."/>
            <person name="Nozaki H."/>
            <person name="Olson B.J."/>
        </authorList>
    </citation>
    <scope>NUCLEOTIDE SEQUENCE [LARGE SCALE GENOMIC DNA]</scope>
    <source>
        <strain evidence="2">NIES-2863</strain>
    </source>
</reference>
<evidence type="ECO:0000313" key="2">
    <source>
        <dbReference type="Proteomes" id="UP000075714"/>
    </source>
</evidence>
<accession>A0A150GPB4</accession>
<comment type="caution">
    <text evidence="1">The sequence shown here is derived from an EMBL/GenBank/DDBJ whole genome shotgun (WGS) entry which is preliminary data.</text>
</comment>
<gene>
    <name evidence="1" type="ORF">GPECTOR_11g12</name>
</gene>